<dbReference type="Pfam" id="PF13276">
    <property type="entry name" value="HTH_21"/>
    <property type="match status" value="1"/>
</dbReference>
<name>A0ABQ1GG76_9BACL</name>
<dbReference type="InterPro" id="IPR050900">
    <property type="entry name" value="Transposase_IS3/IS150/IS904"/>
</dbReference>
<dbReference type="PANTHER" id="PTHR46889">
    <property type="entry name" value="TRANSPOSASE INSF FOR INSERTION SEQUENCE IS3B-RELATED"/>
    <property type="match status" value="1"/>
</dbReference>
<protein>
    <recommendedName>
        <fullName evidence="1">HTH-like domain-containing protein</fullName>
    </recommendedName>
</protein>
<evidence type="ECO:0000313" key="2">
    <source>
        <dbReference type="EMBL" id="GGA43255.1"/>
    </source>
</evidence>
<proteinExistence type="predicted"/>
<keyword evidence="3" id="KW-1185">Reference proteome</keyword>
<dbReference type="InterPro" id="IPR025948">
    <property type="entry name" value="HTH-like_dom"/>
</dbReference>
<sequence>MISKSCRFAIIDELRHHPSLAQLLQIAKVSRSGYYKWKKTRSLAEEHDPGMLGFKSISWRFIVSTRITGIPLRREGIVVNRKRVRRLMRELGIRVIRKKRPFYGRKASILFPNRLNQEFTAEAPLRRLVTDITTFESGTTLPICRLAGFVQP</sequence>
<reference evidence="3" key="1">
    <citation type="journal article" date="2019" name="Int. J. Syst. Evol. Microbiol.">
        <title>The Global Catalogue of Microorganisms (GCM) 10K type strain sequencing project: providing services to taxonomists for standard genome sequencing and annotation.</title>
        <authorList>
            <consortium name="The Broad Institute Genomics Platform"/>
            <consortium name="The Broad Institute Genome Sequencing Center for Infectious Disease"/>
            <person name="Wu L."/>
            <person name="Ma J."/>
        </authorList>
    </citation>
    <scope>NUCLEOTIDE SEQUENCE [LARGE SCALE GENOMIC DNA]</scope>
    <source>
        <strain evidence="3">CGMCC 1.12404</strain>
    </source>
</reference>
<evidence type="ECO:0000313" key="3">
    <source>
        <dbReference type="Proteomes" id="UP000617979"/>
    </source>
</evidence>
<dbReference type="Proteomes" id="UP000617979">
    <property type="component" value="Unassembled WGS sequence"/>
</dbReference>
<evidence type="ECO:0000259" key="1">
    <source>
        <dbReference type="Pfam" id="PF13276"/>
    </source>
</evidence>
<accession>A0ABQ1GG76</accession>
<dbReference type="PANTHER" id="PTHR46889:SF4">
    <property type="entry name" value="TRANSPOSASE INSO FOR INSERTION SEQUENCE ELEMENT IS911B-RELATED"/>
    <property type="match status" value="1"/>
</dbReference>
<organism evidence="2 3">
    <name type="scientific">Kroppenstedtia guangzhouensis</name>
    <dbReference type="NCBI Taxonomy" id="1274356"/>
    <lineage>
        <taxon>Bacteria</taxon>
        <taxon>Bacillati</taxon>
        <taxon>Bacillota</taxon>
        <taxon>Bacilli</taxon>
        <taxon>Bacillales</taxon>
        <taxon>Thermoactinomycetaceae</taxon>
        <taxon>Kroppenstedtia</taxon>
    </lineage>
</organism>
<feature type="domain" description="HTH-like" evidence="1">
    <location>
        <begin position="72"/>
        <end position="100"/>
    </location>
</feature>
<comment type="caution">
    <text evidence="2">The sequence shown here is derived from an EMBL/GenBank/DDBJ whole genome shotgun (WGS) entry which is preliminary data.</text>
</comment>
<gene>
    <name evidence="2" type="ORF">GCM10007416_15400</name>
</gene>
<dbReference type="EMBL" id="BMEX01000004">
    <property type="protein sequence ID" value="GGA43255.1"/>
    <property type="molecule type" value="Genomic_DNA"/>
</dbReference>